<evidence type="ECO:0000256" key="3">
    <source>
        <dbReference type="ARBA" id="ARBA00023163"/>
    </source>
</evidence>
<dbReference type="OrthoDB" id="3170288at2"/>
<evidence type="ECO:0000256" key="2">
    <source>
        <dbReference type="ARBA" id="ARBA00023125"/>
    </source>
</evidence>
<dbReference type="InterPro" id="IPR000792">
    <property type="entry name" value="Tscrpt_reg_LuxR_C"/>
</dbReference>
<keyword evidence="2" id="KW-0238">DNA-binding</keyword>
<dbReference type="SMART" id="SM00421">
    <property type="entry name" value="HTH_LUXR"/>
    <property type="match status" value="1"/>
</dbReference>
<dbReference type="GO" id="GO:0006355">
    <property type="term" value="P:regulation of DNA-templated transcription"/>
    <property type="evidence" value="ECO:0007669"/>
    <property type="project" value="InterPro"/>
</dbReference>
<evidence type="ECO:0000256" key="1">
    <source>
        <dbReference type="ARBA" id="ARBA00023015"/>
    </source>
</evidence>
<evidence type="ECO:0000313" key="5">
    <source>
        <dbReference type="EMBL" id="ACB96539.1"/>
    </source>
</evidence>
<sequence length="257" mass="29212">MQINDSEFQTYVKNLQRAKNFSEIHDCVLLVSCQMGFSYFAITEHFNTQPKRPVPMSIVHYPKDWESLFRRKRLFGVDPVQRASNNRLRGFFWSEVPRMIPMSRQDHMILELARKNGLGDGYTVPANIPGRYNGSCSFGMKVSEEVRLEFKHLPLLDYIGTAAFEIAQSLHHGSAPGELDRPRLTDRQLDCVALLAQGLSTVEIGHALNIRYETAVQHIKDASQRYGVNRRTPLAVRALLDGSLSFSDVIPRISPHS</sequence>
<gene>
    <name evidence="5" type="ordered locus">Bind_2973</name>
</gene>
<dbReference type="EMBL" id="CP001016">
    <property type="protein sequence ID" value="ACB96539.1"/>
    <property type="molecule type" value="Genomic_DNA"/>
</dbReference>
<keyword evidence="3" id="KW-0804">Transcription</keyword>
<dbReference type="KEGG" id="bid:Bind_2973"/>
<dbReference type="Gene3D" id="3.30.450.80">
    <property type="entry name" value="Transcription factor LuxR-like, autoinducer-binding domain"/>
    <property type="match status" value="1"/>
</dbReference>
<dbReference type="InterPro" id="IPR016032">
    <property type="entry name" value="Sig_transdc_resp-reg_C-effctor"/>
</dbReference>
<evidence type="ECO:0000313" key="6">
    <source>
        <dbReference type="Proteomes" id="UP000001695"/>
    </source>
</evidence>
<evidence type="ECO:0000259" key="4">
    <source>
        <dbReference type="SMART" id="SM00421"/>
    </source>
</evidence>
<dbReference type="GO" id="GO:0003677">
    <property type="term" value="F:DNA binding"/>
    <property type="evidence" value="ECO:0007669"/>
    <property type="project" value="UniProtKB-KW"/>
</dbReference>
<organism evidence="5 6">
    <name type="scientific">Beijerinckia indica subsp. indica (strain ATCC 9039 / DSM 1715 / NCIMB 8712)</name>
    <dbReference type="NCBI Taxonomy" id="395963"/>
    <lineage>
        <taxon>Bacteria</taxon>
        <taxon>Pseudomonadati</taxon>
        <taxon>Pseudomonadota</taxon>
        <taxon>Alphaproteobacteria</taxon>
        <taxon>Hyphomicrobiales</taxon>
        <taxon>Beijerinckiaceae</taxon>
        <taxon>Beijerinckia</taxon>
    </lineage>
</organism>
<accession>B2IKZ9</accession>
<dbReference type="Proteomes" id="UP000001695">
    <property type="component" value="Chromosome"/>
</dbReference>
<dbReference type="SUPFAM" id="SSF46894">
    <property type="entry name" value="C-terminal effector domain of the bipartite response regulators"/>
    <property type="match status" value="1"/>
</dbReference>
<dbReference type="Gene3D" id="1.10.10.10">
    <property type="entry name" value="Winged helix-like DNA-binding domain superfamily/Winged helix DNA-binding domain"/>
    <property type="match status" value="1"/>
</dbReference>
<dbReference type="eggNOG" id="COG2197">
    <property type="taxonomic scope" value="Bacteria"/>
</dbReference>
<keyword evidence="6" id="KW-1185">Reference proteome</keyword>
<dbReference type="InterPro" id="IPR005143">
    <property type="entry name" value="TF_LuxR_autoind-bd_dom"/>
</dbReference>
<dbReference type="RefSeq" id="WP_012385888.1">
    <property type="nucleotide sequence ID" value="NC_010581.1"/>
</dbReference>
<dbReference type="Pfam" id="PF00196">
    <property type="entry name" value="GerE"/>
    <property type="match status" value="1"/>
</dbReference>
<dbReference type="STRING" id="395963.Bind_2973"/>
<dbReference type="SUPFAM" id="SSF75516">
    <property type="entry name" value="Pheromone-binding domain of LuxR-like quorum-sensing transcription factors"/>
    <property type="match status" value="1"/>
</dbReference>
<dbReference type="HOGENOM" id="CLU_072786_1_0_5"/>
<reference evidence="5 6" key="2">
    <citation type="journal article" date="2010" name="J. Bacteriol.">
        <title>Complete genome sequence of Beijerinckia indica subsp. indica.</title>
        <authorList>
            <person name="Tamas I."/>
            <person name="Dedysh S.N."/>
            <person name="Liesack W."/>
            <person name="Stott M.B."/>
            <person name="Alam M."/>
            <person name="Murrell J.C."/>
            <person name="Dunfield P.F."/>
        </authorList>
    </citation>
    <scope>NUCLEOTIDE SEQUENCE [LARGE SCALE GENOMIC DNA]</scope>
    <source>
        <strain evidence="6">ATCC 9039 / DSM 1715 / NCIMB 8712</strain>
    </source>
</reference>
<dbReference type="InterPro" id="IPR036693">
    <property type="entry name" value="TF_LuxR_autoind-bd_dom_sf"/>
</dbReference>
<keyword evidence="1" id="KW-0805">Transcription regulation</keyword>
<dbReference type="Pfam" id="PF03472">
    <property type="entry name" value="Autoind_bind"/>
    <property type="match status" value="1"/>
</dbReference>
<dbReference type="AlphaFoldDB" id="B2IKZ9"/>
<feature type="domain" description="HTH luxR-type" evidence="4">
    <location>
        <begin position="181"/>
        <end position="238"/>
    </location>
</feature>
<dbReference type="InterPro" id="IPR036388">
    <property type="entry name" value="WH-like_DNA-bd_sf"/>
</dbReference>
<proteinExistence type="predicted"/>
<protein>
    <submittedName>
        <fullName evidence="5">Transcriptional regulator, LuxR family</fullName>
    </submittedName>
</protein>
<reference evidence="6" key="1">
    <citation type="submission" date="2008-03" db="EMBL/GenBank/DDBJ databases">
        <title>Complete sequence of chromosome of Beijerinckia indica subsp. indica ATCC 9039.</title>
        <authorList>
            <consortium name="US DOE Joint Genome Institute"/>
            <person name="Copeland A."/>
            <person name="Lucas S."/>
            <person name="Lapidus A."/>
            <person name="Glavina del Rio T."/>
            <person name="Dalin E."/>
            <person name="Tice H."/>
            <person name="Bruce D."/>
            <person name="Goodwin L."/>
            <person name="Pitluck S."/>
            <person name="LaButti K."/>
            <person name="Schmutz J."/>
            <person name="Larimer F."/>
            <person name="Land M."/>
            <person name="Hauser L."/>
            <person name="Kyrpides N."/>
            <person name="Mikhailova N."/>
            <person name="Dunfield P.F."/>
            <person name="Dedysh S.N."/>
            <person name="Liesack W."/>
            <person name="Saw J.H."/>
            <person name="Alam M."/>
            <person name="Chen Y."/>
            <person name="Murrell J.C."/>
            <person name="Richardson P."/>
        </authorList>
    </citation>
    <scope>NUCLEOTIDE SEQUENCE [LARGE SCALE GENOMIC DNA]</scope>
    <source>
        <strain evidence="6">ATCC 9039 / DSM 1715 / NCIMB 8712</strain>
    </source>
</reference>
<name>B2IKZ9_BEII9</name>